<evidence type="ECO:0000256" key="1">
    <source>
        <dbReference type="SAM" id="MobiDB-lite"/>
    </source>
</evidence>
<feature type="compositionally biased region" description="Basic and acidic residues" evidence="1">
    <location>
        <begin position="362"/>
        <end position="413"/>
    </location>
</feature>
<protein>
    <recommendedName>
        <fullName evidence="4">Ulp1 protease family, C-terminal catalytic domain-containing protein</fullName>
    </recommendedName>
</protein>
<evidence type="ECO:0000313" key="2">
    <source>
        <dbReference type="EMBL" id="GJT74180.1"/>
    </source>
</evidence>
<organism evidence="2 3">
    <name type="scientific">Tanacetum coccineum</name>
    <dbReference type="NCBI Taxonomy" id="301880"/>
    <lineage>
        <taxon>Eukaryota</taxon>
        <taxon>Viridiplantae</taxon>
        <taxon>Streptophyta</taxon>
        <taxon>Embryophyta</taxon>
        <taxon>Tracheophyta</taxon>
        <taxon>Spermatophyta</taxon>
        <taxon>Magnoliopsida</taxon>
        <taxon>eudicotyledons</taxon>
        <taxon>Gunneridae</taxon>
        <taxon>Pentapetalae</taxon>
        <taxon>asterids</taxon>
        <taxon>campanulids</taxon>
        <taxon>Asterales</taxon>
        <taxon>Asteraceae</taxon>
        <taxon>Asteroideae</taxon>
        <taxon>Anthemideae</taxon>
        <taxon>Anthemidinae</taxon>
        <taxon>Tanacetum</taxon>
    </lineage>
</organism>
<feature type="compositionally biased region" description="Acidic residues" evidence="1">
    <location>
        <begin position="344"/>
        <end position="361"/>
    </location>
</feature>
<reference evidence="2" key="1">
    <citation type="journal article" date="2022" name="Int. J. Mol. Sci.">
        <title>Draft Genome of Tanacetum Coccineum: Genomic Comparison of Closely Related Tanacetum-Family Plants.</title>
        <authorList>
            <person name="Yamashiro T."/>
            <person name="Shiraishi A."/>
            <person name="Nakayama K."/>
            <person name="Satake H."/>
        </authorList>
    </citation>
    <scope>NUCLEOTIDE SEQUENCE</scope>
</reference>
<comment type="caution">
    <text evidence="2">The sequence shown here is derived from an EMBL/GenBank/DDBJ whole genome shotgun (WGS) entry which is preliminary data.</text>
</comment>
<gene>
    <name evidence="2" type="ORF">Tco_1040905</name>
</gene>
<name>A0ABQ5GEN9_9ASTR</name>
<accession>A0ABQ5GEN9</accession>
<evidence type="ECO:0000313" key="3">
    <source>
        <dbReference type="Proteomes" id="UP001151760"/>
    </source>
</evidence>
<proteinExistence type="predicted"/>
<keyword evidence="3" id="KW-1185">Reference proteome</keyword>
<feature type="region of interest" description="Disordered" evidence="1">
    <location>
        <begin position="444"/>
        <end position="469"/>
    </location>
</feature>
<dbReference type="Proteomes" id="UP001151760">
    <property type="component" value="Unassembled WGS sequence"/>
</dbReference>
<feature type="compositionally biased region" description="Basic and acidic residues" evidence="1">
    <location>
        <begin position="320"/>
        <end position="343"/>
    </location>
</feature>
<sequence>MPVVEKNYDSEDAMCAKKKRKRNKQENSMMVAYKAEAKVIEDLISMGLEWKCILALWIVKNFNPKTCTLVMEDGSMIKITRVVIHDMLGILMGDIKVKSLKEKNLFDPVTAKWRGIKNFWGGKKYSFKIAKETKHYNKIKTQPYLDEQLKYIQMIGAPDVFRIIGDGVYSLVASDKFIPAFKAWSSNLLVKRQQEELDLKGFGLLPIVKGLEFIEPKKVNKKKKLKSITEDEDETPKKVEQKEDFHYKTFEIVFIGMILEMKKILKDNLLKGRNLMEDTDNKLDIALTINSDDEELKNIIEKRNELFNTLYKDKREMMIEDENNDKNDDKTDRDNDDETHGDNDDIDEDDDDENDDNDENDENIRNEKEKKNVDEGNKEEVGSENEKDDKVEQKDENVEEEKEKKKLESEKISDPSLGVHQVIKDMTKFPFISRALKEAAHDVPPIDARPSFNKLKQNSSSHKKEVPKKINAKVTVKRSAKAVDVPPDKVVDAAKKKLVSMTQFKQPRPTTKIIKDDSQTPKRGRKRVAQGLEEELVLSGKRINIIDLWSTILNDEEKYRGKQSVTRNIYCSTGMVDLNCDALGVNRHEPPHMVENKKEVMLKRRTVFNENIEYILKEAKKKNFNDVHLVFFPCIKLSEEEETSNHYYLICFNMMTAKIDIIDNIHNDLEDLDLRYGPYAMAL</sequence>
<feature type="region of interest" description="Disordered" evidence="1">
    <location>
        <begin position="320"/>
        <end position="415"/>
    </location>
</feature>
<evidence type="ECO:0008006" key="4">
    <source>
        <dbReference type="Google" id="ProtNLM"/>
    </source>
</evidence>
<reference evidence="2" key="2">
    <citation type="submission" date="2022-01" db="EMBL/GenBank/DDBJ databases">
        <authorList>
            <person name="Yamashiro T."/>
            <person name="Shiraishi A."/>
            <person name="Satake H."/>
            <person name="Nakayama K."/>
        </authorList>
    </citation>
    <scope>NUCLEOTIDE SEQUENCE</scope>
</reference>
<dbReference type="EMBL" id="BQNB010018418">
    <property type="protein sequence ID" value="GJT74180.1"/>
    <property type="molecule type" value="Genomic_DNA"/>
</dbReference>